<keyword evidence="1" id="KW-0812">Transmembrane</keyword>
<feature type="transmembrane region" description="Helical" evidence="1">
    <location>
        <begin position="405"/>
        <end position="428"/>
    </location>
</feature>
<keyword evidence="3" id="KW-0378">Hydrolase</keyword>
<feature type="domain" description="CAAX prenyl protease 2/Lysostaphin resistance protein A-like" evidence="2">
    <location>
        <begin position="407"/>
        <end position="498"/>
    </location>
</feature>
<feature type="transmembrane region" description="Helical" evidence="1">
    <location>
        <begin position="366"/>
        <end position="385"/>
    </location>
</feature>
<feature type="transmembrane region" description="Helical" evidence="1">
    <location>
        <begin position="15"/>
        <end position="36"/>
    </location>
</feature>
<keyword evidence="1" id="KW-1133">Transmembrane helix</keyword>
<organism evidence="3 4">
    <name type="scientific">Paenibacillus terricola</name>
    <dbReference type="NCBI Taxonomy" id="2763503"/>
    <lineage>
        <taxon>Bacteria</taxon>
        <taxon>Bacillati</taxon>
        <taxon>Bacillota</taxon>
        <taxon>Bacilli</taxon>
        <taxon>Bacillales</taxon>
        <taxon>Paenibacillaceae</taxon>
        <taxon>Paenibacillus</taxon>
    </lineage>
</organism>
<proteinExistence type="predicted"/>
<feature type="transmembrane region" description="Helical" evidence="1">
    <location>
        <begin position="309"/>
        <end position="333"/>
    </location>
</feature>
<dbReference type="GO" id="GO:0008237">
    <property type="term" value="F:metallopeptidase activity"/>
    <property type="evidence" value="ECO:0007669"/>
    <property type="project" value="UniProtKB-KW"/>
</dbReference>
<accession>A0ABR8MNA2</accession>
<feature type="transmembrane region" description="Helical" evidence="1">
    <location>
        <begin position="508"/>
        <end position="532"/>
    </location>
</feature>
<dbReference type="InterPro" id="IPR003675">
    <property type="entry name" value="Rce1/LyrA-like_dom"/>
</dbReference>
<dbReference type="EMBL" id="JACXZA010000001">
    <property type="protein sequence ID" value="MBD3917492.1"/>
    <property type="molecule type" value="Genomic_DNA"/>
</dbReference>
<feature type="transmembrane region" description="Helical" evidence="1">
    <location>
        <begin position="271"/>
        <end position="289"/>
    </location>
</feature>
<gene>
    <name evidence="3" type="ORF">H8B09_01900</name>
</gene>
<evidence type="ECO:0000313" key="4">
    <source>
        <dbReference type="Proteomes" id="UP000609346"/>
    </source>
</evidence>
<evidence type="ECO:0000256" key="1">
    <source>
        <dbReference type="SAM" id="Phobius"/>
    </source>
</evidence>
<reference evidence="3 4" key="1">
    <citation type="submission" date="2020-09" db="EMBL/GenBank/DDBJ databases">
        <title>Paenibacillus sp. strain PR3 16S rRNA gene Genome sequencing and assembly.</title>
        <authorList>
            <person name="Kim J."/>
        </authorList>
    </citation>
    <scope>NUCLEOTIDE SEQUENCE [LARGE SCALE GENOMIC DNA]</scope>
    <source>
        <strain evidence="3 4">PR3</strain>
    </source>
</reference>
<keyword evidence="4" id="KW-1185">Reference proteome</keyword>
<keyword evidence="3" id="KW-0482">Metalloprotease</keyword>
<feature type="transmembrane region" description="Helical" evidence="1">
    <location>
        <begin position="470"/>
        <end position="496"/>
    </location>
</feature>
<feature type="transmembrane region" description="Helical" evidence="1">
    <location>
        <begin position="440"/>
        <end position="458"/>
    </location>
</feature>
<name>A0ABR8MNA2_9BACL</name>
<dbReference type="Proteomes" id="UP000609346">
    <property type="component" value="Unassembled WGS sequence"/>
</dbReference>
<dbReference type="RefSeq" id="WP_191201783.1">
    <property type="nucleotide sequence ID" value="NZ_JACXZA010000001.1"/>
</dbReference>
<dbReference type="Pfam" id="PF02517">
    <property type="entry name" value="Rce1-like"/>
    <property type="match status" value="1"/>
</dbReference>
<sequence length="542" mass="60120">MSDYPLLPQRIPRSIMFVGLLGLIIFLLLQIVPIFISPSESGSAESSSVITREEAAAKAAAFAKSRFKEPISATHTVHQSDSMLYGYLSKEHKLNVYSKTYDSKFPTDTFQTEVRMKSGTLFVQVHMENGQVTSWIYLPANTGEKTRNNYMSDWSRLMAARQAAVSASGFRLSDLKDASVAGNVVTIRPKGYAIGDAALTIKITVDWPASASNPVILKYEPKFNAPDSYTTYVQKQKNLASTLSLYGSMLMNALLFLLAIVYAIRIRKIALFRRGLVLCLLFLGFYIVNNYNMADGIRATLGVRSNTDSLTAGGVIISNIFTVFMGLAIWFSLVSGDGLWRRIGKPLWLRFGEPAYGNHVWSSMKISYPLSFALLGAQTILLLGLDQFIGSWSTTSVDSSTYNMALPLLFPLLAWCAAISEEALYRLFGIAVFERLFRRRFLACLVPTVIWALGHVSYPVFPAYSRLIELTIVGLLFCWIFIRFGFITAVFTHAILDTVLMSFDLLMMGTAINIIAALVYLALPVAVAWVIMKVAGRREAVG</sequence>
<protein>
    <submittedName>
        <fullName evidence="3">CPBP family intramembrane metalloprotease</fullName>
    </submittedName>
</protein>
<comment type="caution">
    <text evidence="3">The sequence shown here is derived from an EMBL/GenBank/DDBJ whole genome shotgun (WGS) entry which is preliminary data.</text>
</comment>
<evidence type="ECO:0000259" key="2">
    <source>
        <dbReference type="Pfam" id="PF02517"/>
    </source>
</evidence>
<keyword evidence="1" id="KW-0472">Membrane</keyword>
<feature type="transmembrane region" description="Helical" evidence="1">
    <location>
        <begin position="243"/>
        <end position="264"/>
    </location>
</feature>
<keyword evidence="3" id="KW-0645">Protease</keyword>
<evidence type="ECO:0000313" key="3">
    <source>
        <dbReference type="EMBL" id="MBD3917492.1"/>
    </source>
</evidence>